<accession>A0ABM7ZAZ4</accession>
<dbReference type="CDD" id="cd00156">
    <property type="entry name" value="REC"/>
    <property type="match status" value="1"/>
</dbReference>
<dbReference type="Pfam" id="PF00072">
    <property type="entry name" value="Response_reg"/>
    <property type="match status" value="1"/>
</dbReference>
<dbReference type="SMART" id="SM00448">
    <property type="entry name" value="REC"/>
    <property type="match status" value="1"/>
</dbReference>
<dbReference type="InterPro" id="IPR003661">
    <property type="entry name" value="HisK_dim/P_dom"/>
</dbReference>
<protein>
    <recommendedName>
        <fullName evidence="2">histidine kinase</fullName>
        <ecNumber evidence="2">2.7.13.3</ecNumber>
    </recommendedName>
</protein>
<dbReference type="InterPro" id="IPR011006">
    <property type="entry name" value="CheY-like_superfamily"/>
</dbReference>
<proteinExistence type="predicted"/>
<keyword evidence="3 4" id="KW-0597">Phosphoprotein</keyword>
<dbReference type="EC" id="2.7.13.3" evidence="2"/>
<reference evidence="6" key="1">
    <citation type="submission" date="2022-04" db="EMBL/GenBank/DDBJ databases">
        <title>Complete genome sequence of a cyanobacterium, Nostoc sp. SO-36, isolated in Antarctica.</title>
        <authorList>
            <person name="Kanesaki Y."/>
            <person name="Effendi D."/>
            <person name="Sakamoto T."/>
            <person name="Ohtani S."/>
            <person name="Awai K."/>
        </authorList>
    </citation>
    <scope>NUCLEOTIDE SEQUENCE</scope>
    <source>
        <strain evidence="6">SO-36</strain>
    </source>
</reference>
<evidence type="ECO:0000313" key="6">
    <source>
        <dbReference type="EMBL" id="BDI20443.1"/>
    </source>
</evidence>
<evidence type="ECO:0000256" key="1">
    <source>
        <dbReference type="ARBA" id="ARBA00000085"/>
    </source>
</evidence>
<dbReference type="InterPro" id="IPR001789">
    <property type="entry name" value="Sig_transdc_resp-reg_receiver"/>
</dbReference>
<dbReference type="InterPro" id="IPR050595">
    <property type="entry name" value="Bact_response_regulator"/>
</dbReference>
<dbReference type="Proteomes" id="UP001055453">
    <property type="component" value="Chromosome"/>
</dbReference>
<evidence type="ECO:0000256" key="4">
    <source>
        <dbReference type="PROSITE-ProRule" id="PRU00169"/>
    </source>
</evidence>
<dbReference type="PANTHER" id="PTHR44591:SF3">
    <property type="entry name" value="RESPONSE REGULATORY DOMAIN-CONTAINING PROTEIN"/>
    <property type="match status" value="1"/>
</dbReference>
<evidence type="ECO:0000256" key="3">
    <source>
        <dbReference type="ARBA" id="ARBA00022553"/>
    </source>
</evidence>
<feature type="domain" description="Response regulatory" evidence="5">
    <location>
        <begin position="1"/>
        <end position="115"/>
    </location>
</feature>
<feature type="modified residue" description="4-aspartylphosphate" evidence="4">
    <location>
        <position position="48"/>
    </location>
</feature>
<organism evidence="6 7">
    <name type="scientific">Nostoc cf. commune SO-36</name>
    <dbReference type="NCBI Taxonomy" id="449208"/>
    <lineage>
        <taxon>Bacteria</taxon>
        <taxon>Bacillati</taxon>
        <taxon>Cyanobacteriota</taxon>
        <taxon>Cyanophyceae</taxon>
        <taxon>Nostocales</taxon>
        <taxon>Nostocaceae</taxon>
        <taxon>Nostoc</taxon>
    </lineage>
</organism>
<dbReference type="PROSITE" id="PS50110">
    <property type="entry name" value="RESPONSE_REGULATORY"/>
    <property type="match status" value="1"/>
</dbReference>
<keyword evidence="7" id="KW-1185">Reference proteome</keyword>
<dbReference type="InterPro" id="IPR036097">
    <property type="entry name" value="HisK_dim/P_sf"/>
</dbReference>
<sequence length="239" mass="26850">MVVDDDPQIQALLQTLLHPWGLKAIALEDPRQFWETLEAFAPDMLILDVELPYTRGIELCKLVRNDPHWSELPILFLTVHSDAEMVNQVFSVGADDFVSKPIVGPELVTRIVNRLERVKLRQRVAQGGKAVGEDEAGGVSFSSSYNFRAINELELRVAERTAELIRVNEQLQSQLDERQRTPLTSIYGSLGMLASGLLPTDSEQAKRLLQIATDSSERLGSSRKIKYHLNRDDSNIPFG</sequence>
<comment type="catalytic activity">
    <reaction evidence="1">
        <text>ATP + protein L-histidine = ADP + protein N-phospho-L-histidine.</text>
        <dbReference type="EC" id="2.7.13.3"/>
    </reaction>
</comment>
<dbReference type="SUPFAM" id="SSF52172">
    <property type="entry name" value="CheY-like"/>
    <property type="match status" value="1"/>
</dbReference>
<dbReference type="PANTHER" id="PTHR44591">
    <property type="entry name" value="STRESS RESPONSE REGULATOR PROTEIN 1"/>
    <property type="match status" value="1"/>
</dbReference>
<dbReference type="CDD" id="cd00082">
    <property type="entry name" value="HisKA"/>
    <property type="match status" value="1"/>
</dbReference>
<evidence type="ECO:0000256" key="2">
    <source>
        <dbReference type="ARBA" id="ARBA00012438"/>
    </source>
</evidence>
<name>A0ABM7ZAZ4_NOSCO</name>
<evidence type="ECO:0000259" key="5">
    <source>
        <dbReference type="PROSITE" id="PS50110"/>
    </source>
</evidence>
<gene>
    <name evidence="6" type="ORF">ANSO36C_62450</name>
</gene>
<dbReference type="Gene3D" id="3.40.50.2300">
    <property type="match status" value="1"/>
</dbReference>
<dbReference type="SUPFAM" id="SSF47384">
    <property type="entry name" value="Homodimeric domain of signal transducing histidine kinase"/>
    <property type="match status" value="1"/>
</dbReference>
<dbReference type="EMBL" id="AP025732">
    <property type="protein sequence ID" value="BDI20443.1"/>
    <property type="molecule type" value="Genomic_DNA"/>
</dbReference>
<evidence type="ECO:0000313" key="7">
    <source>
        <dbReference type="Proteomes" id="UP001055453"/>
    </source>
</evidence>